<name>A0ABX1RBM3_9PSEU</name>
<evidence type="ECO:0000259" key="1">
    <source>
        <dbReference type="Pfam" id="PF01636"/>
    </source>
</evidence>
<dbReference type="PANTHER" id="PTHR21310">
    <property type="entry name" value="AMINOGLYCOSIDE PHOSPHOTRANSFERASE-RELATED-RELATED"/>
    <property type="match status" value="1"/>
</dbReference>
<evidence type="ECO:0000313" key="3">
    <source>
        <dbReference type="Proteomes" id="UP001296706"/>
    </source>
</evidence>
<gene>
    <name evidence="2" type="ORF">HF577_06865</name>
</gene>
<keyword evidence="3" id="KW-1185">Reference proteome</keyword>
<dbReference type="Pfam" id="PF01636">
    <property type="entry name" value="APH"/>
    <property type="match status" value="1"/>
</dbReference>
<reference evidence="2 3" key="1">
    <citation type="submission" date="2020-04" db="EMBL/GenBank/DDBJ databases">
        <authorList>
            <person name="Klaysubun C."/>
            <person name="Duangmal K."/>
            <person name="Lipun K."/>
        </authorList>
    </citation>
    <scope>NUCLEOTIDE SEQUENCE [LARGE SCALE GENOMIC DNA]</scope>
    <source>
        <strain evidence="2 3">JCM 11839</strain>
    </source>
</reference>
<comment type="caution">
    <text evidence="2">The sequence shown here is derived from an EMBL/GenBank/DDBJ whole genome shotgun (WGS) entry which is preliminary data.</text>
</comment>
<dbReference type="PANTHER" id="PTHR21310:SF15">
    <property type="entry name" value="AMINOGLYCOSIDE PHOSPHOTRANSFERASE DOMAIN-CONTAINING PROTEIN"/>
    <property type="match status" value="1"/>
</dbReference>
<dbReference type="InterPro" id="IPR051678">
    <property type="entry name" value="AGP_Transferase"/>
</dbReference>
<dbReference type="SUPFAM" id="SSF56112">
    <property type="entry name" value="Protein kinase-like (PK-like)"/>
    <property type="match status" value="1"/>
</dbReference>
<dbReference type="EMBL" id="JAAXKY010000014">
    <property type="protein sequence ID" value="NMH76819.1"/>
    <property type="molecule type" value="Genomic_DNA"/>
</dbReference>
<accession>A0ABX1RBM3</accession>
<evidence type="ECO:0000313" key="2">
    <source>
        <dbReference type="EMBL" id="NMH76819.1"/>
    </source>
</evidence>
<dbReference type="Proteomes" id="UP001296706">
    <property type="component" value="Unassembled WGS sequence"/>
</dbReference>
<dbReference type="Gene3D" id="3.90.1200.10">
    <property type="match status" value="1"/>
</dbReference>
<dbReference type="InterPro" id="IPR002575">
    <property type="entry name" value="Aminoglycoside_PTrfase"/>
</dbReference>
<proteinExistence type="predicted"/>
<protein>
    <submittedName>
        <fullName evidence="2">Aminoglycoside phosphotransferase family protein</fullName>
    </submittedName>
</protein>
<sequence>MRVESVTRLPEAFQRSVSAEQITAMAQRAFGPHAPVVSAVELGNGMYNNTYRVEPAGQAPVILRVAPEPGRQNRIERELMRNEHASLPYFAPIAHMMPRTLAVDFTHDLIGRDYLFQTMLPGVPAADGLAAYPRSRWTSYFRQMGSIARRVHSVRGPRFGPVAGPGFSTWSAAVIACLEDTAADLDDAGLDATDVRAVAEAAARDRAVLDEIVEPRLLHGDLWTVNVMLDPGATEPTISGVFDHDRASWGDPEADWTVHMAGQRPGAERDTFWESYGTLSATPEGALRRLFYRARHIGAIRLECHRLGRFDDVPRTYDGMRLVLDGLHA</sequence>
<organism evidence="2 3">
    <name type="scientific">Pseudonocardia xinjiangensis</name>
    <dbReference type="NCBI Taxonomy" id="75289"/>
    <lineage>
        <taxon>Bacteria</taxon>
        <taxon>Bacillati</taxon>
        <taxon>Actinomycetota</taxon>
        <taxon>Actinomycetes</taxon>
        <taxon>Pseudonocardiales</taxon>
        <taxon>Pseudonocardiaceae</taxon>
        <taxon>Pseudonocardia</taxon>
    </lineage>
</organism>
<feature type="domain" description="Aminoglycoside phosphotransferase" evidence="1">
    <location>
        <begin position="41"/>
        <end position="280"/>
    </location>
</feature>
<dbReference type="InterPro" id="IPR011009">
    <property type="entry name" value="Kinase-like_dom_sf"/>
</dbReference>